<protein>
    <submittedName>
        <fullName evidence="1">Uncharacterized protein</fullName>
    </submittedName>
</protein>
<evidence type="ECO:0000313" key="2">
    <source>
        <dbReference type="Proteomes" id="UP001054945"/>
    </source>
</evidence>
<comment type="caution">
    <text evidence="1">The sequence shown here is derived from an EMBL/GenBank/DDBJ whole genome shotgun (WGS) entry which is preliminary data.</text>
</comment>
<dbReference type="AlphaFoldDB" id="A0AAV4XAK9"/>
<evidence type="ECO:0000313" key="1">
    <source>
        <dbReference type="EMBL" id="GIY92301.1"/>
    </source>
</evidence>
<proteinExistence type="predicted"/>
<reference evidence="1 2" key="1">
    <citation type="submission" date="2021-06" db="EMBL/GenBank/DDBJ databases">
        <title>Caerostris extrusa draft genome.</title>
        <authorList>
            <person name="Kono N."/>
            <person name="Arakawa K."/>
        </authorList>
    </citation>
    <scope>NUCLEOTIDE SEQUENCE [LARGE SCALE GENOMIC DNA]</scope>
</reference>
<sequence length="139" mass="15603">MASVWSTRSSSIAIIIMHNMQRKKTPCLSAELLAFICHMRGSRANSWATLAIRRNSEVKDRWRRIIKAESTSAFYQRLPLFLERGESSDSPSIGVIVTAVKTSPLRINSPKSLLVPCRNVFEARGRAYINLLASRIGVN</sequence>
<gene>
    <name evidence="1" type="ORF">CEXT_737981</name>
</gene>
<keyword evidence="2" id="KW-1185">Reference proteome</keyword>
<accession>A0AAV4XAK9</accession>
<organism evidence="1 2">
    <name type="scientific">Caerostris extrusa</name>
    <name type="common">Bark spider</name>
    <name type="synonym">Caerostris bankana</name>
    <dbReference type="NCBI Taxonomy" id="172846"/>
    <lineage>
        <taxon>Eukaryota</taxon>
        <taxon>Metazoa</taxon>
        <taxon>Ecdysozoa</taxon>
        <taxon>Arthropoda</taxon>
        <taxon>Chelicerata</taxon>
        <taxon>Arachnida</taxon>
        <taxon>Araneae</taxon>
        <taxon>Araneomorphae</taxon>
        <taxon>Entelegynae</taxon>
        <taxon>Araneoidea</taxon>
        <taxon>Araneidae</taxon>
        <taxon>Caerostris</taxon>
    </lineage>
</organism>
<dbReference type="EMBL" id="BPLR01017518">
    <property type="protein sequence ID" value="GIY92301.1"/>
    <property type="molecule type" value="Genomic_DNA"/>
</dbReference>
<dbReference type="Proteomes" id="UP001054945">
    <property type="component" value="Unassembled WGS sequence"/>
</dbReference>
<name>A0AAV4XAK9_CAEEX</name>